<dbReference type="InterPro" id="IPR014839">
    <property type="entry name" value="Crt10"/>
</dbReference>
<accession>A0AAN6PPW1</accession>
<dbReference type="Proteomes" id="UP001303115">
    <property type="component" value="Unassembled WGS sequence"/>
</dbReference>
<name>A0AAN6PPW1_9PEZI</name>
<reference evidence="3" key="1">
    <citation type="journal article" date="2023" name="Mol. Phylogenet. Evol.">
        <title>Genome-scale phylogeny and comparative genomics of the fungal order Sordariales.</title>
        <authorList>
            <person name="Hensen N."/>
            <person name="Bonometti L."/>
            <person name="Westerberg I."/>
            <person name="Brannstrom I.O."/>
            <person name="Guillou S."/>
            <person name="Cros-Aarteil S."/>
            <person name="Calhoun S."/>
            <person name="Haridas S."/>
            <person name="Kuo A."/>
            <person name="Mondo S."/>
            <person name="Pangilinan J."/>
            <person name="Riley R."/>
            <person name="LaButti K."/>
            <person name="Andreopoulos B."/>
            <person name="Lipzen A."/>
            <person name="Chen C."/>
            <person name="Yan M."/>
            <person name="Daum C."/>
            <person name="Ng V."/>
            <person name="Clum A."/>
            <person name="Steindorff A."/>
            <person name="Ohm R.A."/>
            <person name="Martin F."/>
            <person name="Silar P."/>
            <person name="Natvig D.O."/>
            <person name="Lalanne C."/>
            <person name="Gautier V."/>
            <person name="Ament-Velasquez S.L."/>
            <person name="Kruys A."/>
            <person name="Hutchinson M.I."/>
            <person name="Powell A.J."/>
            <person name="Barry K."/>
            <person name="Miller A.N."/>
            <person name="Grigoriev I.V."/>
            <person name="Debuchy R."/>
            <person name="Gladieux P."/>
            <person name="Hiltunen Thoren M."/>
            <person name="Johannesson H."/>
        </authorList>
    </citation>
    <scope>NUCLEOTIDE SEQUENCE [LARGE SCALE GENOMIC DNA]</scope>
    <source>
        <strain evidence="3">CBS 284.82</strain>
    </source>
</reference>
<dbReference type="AlphaFoldDB" id="A0AAN6PPW1"/>
<evidence type="ECO:0000256" key="1">
    <source>
        <dbReference type="SAM" id="MobiDB-lite"/>
    </source>
</evidence>
<evidence type="ECO:0000313" key="3">
    <source>
        <dbReference type="Proteomes" id="UP001303115"/>
    </source>
</evidence>
<gene>
    <name evidence="2" type="ORF">C8A01DRAFT_13969</name>
</gene>
<feature type="compositionally biased region" description="Acidic residues" evidence="1">
    <location>
        <begin position="51"/>
        <end position="70"/>
    </location>
</feature>
<comment type="caution">
    <text evidence="2">The sequence shown here is derived from an EMBL/GenBank/DDBJ whole genome shotgun (WGS) entry which is preliminary data.</text>
</comment>
<feature type="region of interest" description="Disordered" evidence="1">
    <location>
        <begin position="46"/>
        <end position="70"/>
    </location>
</feature>
<keyword evidence="3" id="KW-1185">Reference proteome</keyword>
<sequence>MDSEAAAASDAYDELYVSPACFIQTAESRFGPDVLDDLKTFVAEVPHEADLGFDEEESEGEEEEEEEPPEEFTLAELYDMDAGFIGLETDPNHAQHGFPRIATTRNNLTALSQQYNLYFAAYQDRIYVYEPRRAGPQILPSPSLILHPRQSKLGEQCGGAIDQRFPHQINHIIVGNLGNLEIVLLAYDDGDTVAYYTHAIVRGLKTTGGQARGPGASPNRQGAHPKPFFHENVGKSAWGLAIHEQSRLIAVSSNLHEVTVFAFAIGRARTTVNLFAKDDSPRVECGRTAFQLQRHFQSRTRTWRIILPIGRGGNNIPNISFMNDEQGNADKVVAIDIVGSAWLLDIWNIGTPPIRWPDAYAREPQMMHGVRGWGVLVLPYSSFQPTKTIREALGVPAGEVIAATKPEAASRVWLDTTCSLYYIKGFSTNPENLFRQRHTRHDYARMHAAKVECQEDDLSDLWESGSDSEDDEGVDVADPLAPLGDTLMYPAAANQAADRWSTITPFSGRPDSSFDDIAEKTQLSRSIIPSFGETPRLGDNLPRHAHFNRLYSERQRKTKHVEFSKADLPDHLVKDYCLLRTSPTDVELQPFDRDAPCVECRYLLTHHSHTPATDPWDLHPAYSERLSMLLHVPELSLVVAGSPTGRVALITLTKTAKRLHMTRVRHGFRVDCVLPRKEEDVKKIRPACTLIGVAMSPVPCRPGRGLELRPESEAAAGGPAAPPVVYRLMLHYKDHTILMYDVARGGEEEEALLIF</sequence>
<protein>
    <recommendedName>
        <fullName evidence="4">Pyridine nucleotide-disulfide oxidoreductase family protein</fullName>
    </recommendedName>
</protein>
<organism evidence="2 3">
    <name type="scientific">Parachaetomium inaequale</name>
    <dbReference type="NCBI Taxonomy" id="2588326"/>
    <lineage>
        <taxon>Eukaryota</taxon>
        <taxon>Fungi</taxon>
        <taxon>Dikarya</taxon>
        <taxon>Ascomycota</taxon>
        <taxon>Pezizomycotina</taxon>
        <taxon>Sordariomycetes</taxon>
        <taxon>Sordariomycetidae</taxon>
        <taxon>Sordariales</taxon>
        <taxon>Chaetomiaceae</taxon>
        <taxon>Parachaetomium</taxon>
    </lineage>
</organism>
<evidence type="ECO:0000313" key="2">
    <source>
        <dbReference type="EMBL" id="KAK4042430.1"/>
    </source>
</evidence>
<proteinExistence type="predicted"/>
<dbReference type="EMBL" id="MU854341">
    <property type="protein sequence ID" value="KAK4042430.1"/>
    <property type="molecule type" value="Genomic_DNA"/>
</dbReference>
<dbReference type="Pfam" id="PF08728">
    <property type="entry name" value="CRT10"/>
    <property type="match status" value="1"/>
</dbReference>
<evidence type="ECO:0008006" key="4">
    <source>
        <dbReference type="Google" id="ProtNLM"/>
    </source>
</evidence>